<sequence length="245" mass="25925">MSKSSFQRVQQHVVPSRRPLKAGSHPSELRRAIKCRWSLPGRGGTEKEQEFTLGFSKENELRVTRLAMFGWALSLAGEHMTGLGPLGQLGVETGVPLNEVEPTILTFIAANWLIALLPGEGVFRENRSATNAATTTTATGEDNASVVGGSLSAGGILASWVEYVGQSVGLTKERELAIGRCAGAGWGACLLGEAVSGKGPLQQLDLEIGTTLAEAHPFLLTVIMCLLITAIYEGTGEFVTTSSND</sequence>
<evidence type="ECO:0000313" key="2">
    <source>
        <dbReference type="EMBL" id="GHP06707.1"/>
    </source>
</evidence>
<gene>
    <name evidence="2" type="ORF">PPROV_000545200</name>
</gene>
<evidence type="ECO:0000256" key="1">
    <source>
        <dbReference type="SAM" id="MobiDB-lite"/>
    </source>
</evidence>
<keyword evidence="3" id="KW-1185">Reference proteome</keyword>
<reference evidence="2" key="1">
    <citation type="submission" date="2020-10" db="EMBL/GenBank/DDBJ databases">
        <title>Unveiling of a novel bifunctional photoreceptor, Dualchrome1, isolated from a cosmopolitan green alga.</title>
        <authorList>
            <person name="Suzuki S."/>
            <person name="Kawachi M."/>
        </authorList>
    </citation>
    <scope>NUCLEOTIDE SEQUENCE</scope>
    <source>
        <strain evidence="2">NIES 2893</strain>
    </source>
</reference>
<feature type="region of interest" description="Disordered" evidence="1">
    <location>
        <begin position="1"/>
        <end position="27"/>
    </location>
</feature>
<dbReference type="Gene3D" id="1.10.3460.10">
    <property type="entry name" value="Chlorophyll a/b binding protein domain"/>
    <property type="match status" value="1"/>
</dbReference>
<evidence type="ECO:0000313" key="3">
    <source>
        <dbReference type="Proteomes" id="UP000660262"/>
    </source>
</evidence>
<dbReference type="SUPFAM" id="SSF103511">
    <property type="entry name" value="Chlorophyll a-b binding protein"/>
    <property type="match status" value="1"/>
</dbReference>
<dbReference type="OrthoDB" id="48883at2759"/>
<dbReference type="EMBL" id="BNJQ01000014">
    <property type="protein sequence ID" value="GHP06707.1"/>
    <property type="molecule type" value="Genomic_DNA"/>
</dbReference>
<organism evidence="2 3">
    <name type="scientific">Pycnococcus provasolii</name>
    <dbReference type="NCBI Taxonomy" id="41880"/>
    <lineage>
        <taxon>Eukaryota</taxon>
        <taxon>Viridiplantae</taxon>
        <taxon>Chlorophyta</taxon>
        <taxon>Pseudoscourfieldiophyceae</taxon>
        <taxon>Pseudoscourfieldiales</taxon>
        <taxon>Pycnococcaceae</taxon>
        <taxon>Pycnococcus</taxon>
    </lineage>
</organism>
<dbReference type="Proteomes" id="UP000660262">
    <property type="component" value="Unassembled WGS sequence"/>
</dbReference>
<accession>A0A830HNX7</accession>
<dbReference type="AlphaFoldDB" id="A0A830HNX7"/>
<proteinExistence type="predicted"/>
<feature type="compositionally biased region" description="Polar residues" evidence="1">
    <location>
        <begin position="1"/>
        <end position="10"/>
    </location>
</feature>
<name>A0A830HNX7_9CHLO</name>
<protein>
    <submittedName>
        <fullName evidence="2">Uncharacterized protein</fullName>
    </submittedName>
</protein>
<comment type="caution">
    <text evidence="2">The sequence shown here is derived from an EMBL/GenBank/DDBJ whole genome shotgun (WGS) entry which is preliminary data.</text>
</comment>